<feature type="domain" description="Sulfatase N-terminal" evidence="5">
    <location>
        <begin position="75"/>
        <end position="357"/>
    </location>
</feature>
<evidence type="ECO:0000313" key="7">
    <source>
        <dbReference type="Proteomes" id="UP000248917"/>
    </source>
</evidence>
<dbReference type="PANTHER" id="PTHR42693:SF53">
    <property type="entry name" value="ENDO-4-O-SULFATASE"/>
    <property type="match status" value="1"/>
</dbReference>
<dbReference type="GO" id="GO:0004065">
    <property type="term" value="F:arylsulfatase activity"/>
    <property type="evidence" value="ECO:0007669"/>
    <property type="project" value="TreeGrafter"/>
</dbReference>
<gene>
    <name evidence="6" type="ORF">CLV31_12529</name>
</gene>
<evidence type="ECO:0000259" key="5">
    <source>
        <dbReference type="Pfam" id="PF00884"/>
    </source>
</evidence>
<keyword evidence="7" id="KW-1185">Reference proteome</keyword>
<protein>
    <submittedName>
        <fullName evidence="6">Arylsulfatase A-like enzyme</fullName>
    </submittedName>
</protein>
<evidence type="ECO:0000256" key="4">
    <source>
        <dbReference type="ARBA" id="ARBA00022837"/>
    </source>
</evidence>
<dbReference type="PROSITE" id="PS00523">
    <property type="entry name" value="SULFATASE_1"/>
    <property type="match status" value="1"/>
</dbReference>
<dbReference type="Proteomes" id="UP000248917">
    <property type="component" value="Unassembled WGS sequence"/>
</dbReference>
<comment type="caution">
    <text evidence="6">The sequence shown here is derived from an EMBL/GenBank/DDBJ whole genome shotgun (WGS) entry which is preliminary data.</text>
</comment>
<dbReference type="Pfam" id="PF00884">
    <property type="entry name" value="Sulfatase"/>
    <property type="match status" value="1"/>
</dbReference>
<dbReference type="CDD" id="cd16027">
    <property type="entry name" value="SGSH"/>
    <property type="match status" value="1"/>
</dbReference>
<keyword evidence="3" id="KW-0378">Hydrolase</keyword>
<dbReference type="Gene3D" id="3.40.720.10">
    <property type="entry name" value="Alkaline Phosphatase, subunit A"/>
    <property type="match status" value="1"/>
</dbReference>
<evidence type="ECO:0000313" key="6">
    <source>
        <dbReference type="EMBL" id="PZV76400.1"/>
    </source>
</evidence>
<name>A0A326RJL6_9BACT</name>
<evidence type="ECO:0000256" key="3">
    <source>
        <dbReference type="ARBA" id="ARBA00022801"/>
    </source>
</evidence>
<dbReference type="EMBL" id="QKTX01000025">
    <property type="protein sequence ID" value="PZV76400.1"/>
    <property type="molecule type" value="Genomic_DNA"/>
</dbReference>
<keyword evidence="2" id="KW-0479">Metal-binding</keyword>
<dbReference type="InterPro" id="IPR000917">
    <property type="entry name" value="Sulfatase_N"/>
</dbReference>
<dbReference type="PANTHER" id="PTHR42693">
    <property type="entry name" value="ARYLSULFATASE FAMILY MEMBER"/>
    <property type="match status" value="1"/>
</dbReference>
<dbReference type="InterPro" id="IPR050738">
    <property type="entry name" value="Sulfatase"/>
</dbReference>
<dbReference type="GO" id="GO:0046872">
    <property type="term" value="F:metal ion binding"/>
    <property type="evidence" value="ECO:0007669"/>
    <property type="project" value="UniProtKB-KW"/>
</dbReference>
<reference evidence="6 7" key="1">
    <citation type="submission" date="2018-06" db="EMBL/GenBank/DDBJ databases">
        <title>Genomic Encyclopedia of Archaeal and Bacterial Type Strains, Phase II (KMG-II): from individual species to whole genera.</title>
        <authorList>
            <person name="Goeker M."/>
        </authorList>
    </citation>
    <scope>NUCLEOTIDE SEQUENCE [LARGE SCALE GENOMIC DNA]</scope>
    <source>
        <strain evidence="6 7">T4</strain>
    </source>
</reference>
<accession>A0A326RJL6</accession>
<dbReference type="AlphaFoldDB" id="A0A326RJL6"/>
<organism evidence="6 7">
    <name type="scientific">Algoriphagus aquaeductus</name>
    <dbReference type="NCBI Taxonomy" id="475299"/>
    <lineage>
        <taxon>Bacteria</taxon>
        <taxon>Pseudomonadati</taxon>
        <taxon>Bacteroidota</taxon>
        <taxon>Cytophagia</taxon>
        <taxon>Cytophagales</taxon>
        <taxon>Cyclobacteriaceae</taxon>
        <taxon>Algoriphagus</taxon>
    </lineage>
</organism>
<evidence type="ECO:0000256" key="1">
    <source>
        <dbReference type="ARBA" id="ARBA00008779"/>
    </source>
</evidence>
<dbReference type="SUPFAM" id="SSF53649">
    <property type="entry name" value="Alkaline phosphatase-like"/>
    <property type="match status" value="1"/>
</dbReference>
<comment type="similarity">
    <text evidence="1">Belongs to the sulfatase family.</text>
</comment>
<dbReference type="InterPro" id="IPR017850">
    <property type="entry name" value="Alkaline_phosphatase_core_sf"/>
</dbReference>
<sequence length="585" mass="66460">MRFLGEGKLAIKNSLPSRFWMAGQLEKDSTLQLYSDKILSFENPPKATVAMKKLLLFLIGISFLFSLGLAQQNRPNIVWIVVEDMSPEHLEVYGGTGGKTPHLNALAKESVQYMNAFSTAGVCAPSRAALITGSYQTAIGGHHMRTLAASAAASDDYPPGFKGYSVVLPEGMKPYPLILREAGYYTSNNSKEDYQFRSPVTMWDESSPRAHYRNRIDKSQPFFSIFNFTTTHESQVWAREKEPLKVNPAKVKIPPYYPDDSISRYVMARFITNVMTMDDQVGEVIRQLKEDGLYDNTIIFFYSDHGDGLPYVKRELYDRGLRVPLLIKAPFLQAGTRNEELVSFVDFAPTLLSLAGIPIPGTMQGRAFLGPQKSVPRKYIYAARDRMDSEYDRVRAVFDGRFKYIRNYMPEKPNYQNIRFRLQNPLMPHLLKLNQEGKLNENQARWFASSKPSEELYDTQSDPDEFKNLASDPAFAEKLAELRKAHEQWIADYGDLGAVNEMEMVRTWWKGKDTPPVTPAAQLKFENGKVHLTCSNPSASIGYRFSEKEGWKVYTAPFEAKIGETIYVNSHRIGYEPTEISLLIQ</sequence>
<proteinExistence type="inferred from homology"/>
<keyword evidence="4" id="KW-0106">Calcium</keyword>
<evidence type="ECO:0000256" key="2">
    <source>
        <dbReference type="ARBA" id="ARBA00022723"/>
    </source>
</evidence>
<dbReference type="InterPro" id="IPR024607">
    <property type="entry name" value="Sulfatase_CS"/>
</dbReference>